<dbReference type="GO" id="GO:0000245">
    <property type="term" value="P:spliceosomal complex assembly"/>
    <property type="evidence" value="ECO:0007669"/>
    <property type="project" value="TreeGrafter"/>
</dbReference>
<dbReference type="GO" id="GO:0005737">
    <property type="term" value="C:cytoplasm"/>
    <property type="evidence" value="ECO:0007669"/>
    <property type="project" value="TreeGrafter"/>
</dbReference>
<dbReference type="InterPro" id="IPR011009">
    <property type="entry name" value="Kinase-like_dom_sf"/>
</dbReference>
<evidence type="ECO:0000256" key="3">
    <source>
        <dbReference type="ARBA" id="ARBA00022679"/>
    </source>
</evidence>
<dbReference type="AlphaFoldDB" id="B0D0L1"/>
<keyword evidence="11" id="KW-1185">Reference proteome</keyword>
<dbReference type="Gene3D" id="1.10.510.10">
    <property type="entry name" value="Transferase(Phosphotransferase) domain 1"/>
    <property type="match status" value="1"/>
</dbReference>
<dbReference type="Pfam" id="PF00069">
    <property type="entry name" value="Pkinase"/>
    <property type="match status" value="2"/>
</dbReference>
<reference evidence="10 11" key="1">
    <citation type="journal article" date="2008" name="Nature">
        <title>The genome of Laccaria bicolor provides insights into mycorrhizal symbiosis.</title>
        <authorList>
            <person name="Martin F."/>
            <person name="Aerts A."/>
            <person name="Ahren D."/>
            <person name="Brun A."/>
            <person name="Danchin E.G.J."/>
            <person name="Duchaussoy F."/>
            <person name="Gibon J."/>
            <person name="Kohler A."/>
            <person name="Lindquist E."/>
            <person name="Pereda V."/>
            <person name="Salamov A."/>
            <person name="Shapiro H.J."/>
            <person name="Wuyts J."/>
            <person name="Blaudez D."/>
            <person name="Buee M."/>
            <person name="Brokstein P."/>
            <person name="Canbaeck B."/>
            <person name="Cohen D."/>
            <person name="Courty P.E."/>
            <person name="Coutinho P.M."/>
            <person name="Delaruelle C."/>
            <person name="Detter J.C."/>
            <person name="Deveau A."/>
            <person name="DiFazio S."/>
            <person name="Duplessis S."/>
            <person name="Fraissinet-Tachet L."/>
            <person name="Lucic E."/>
            <person name="Frey-Klett P."/>
            <person name="Fourrey C."/>
            <person name="Feussner I."/>
            <person name="Gay G."/>
            <person name="Grimwood J."/>
            <person name="Hoegger P.J."/>
            <person name="Jain P."/>
            <person name="Kilaru S."/>
            <person name="Labbe J."/>
            <person name="Lin Y.C."/>
            <person name="Legue V."/>
            <person name="Le Tacon F."/>
            <person name="Marmeisse R."/>
            <person name="Melayah D."/>
            <person name="Montanini B."/>
            <person name="Muratet M."/>
            <person name="Nehls U."/>
            <person name="Niculita-Hirzel H."/>
            <person name="Oudot-Le Secq M.P."/>
            <person name="Peter M."/>
            <person name="Quesneville H."/>
            <person name="Rajashekar B."/>
            <person name="Reich M."/>
            <person name="Rouhier N."/>
            <person name="Schmutz J."/>
            <person name="Yin T."/>
            <person name="Chalot M."/>
            <person name="Henrissat B."/>
            <person name="Kuees U."/>
            <person name="Lucas S."/>
            <person name="Van de Peer Y."/>
            <person name="Podila G.K."/>
            <person name="Polle A."/>
            <person name="Pukkila P.J."/>
            <person name="Richardson P.M."/>
            <person name="Rouze P."/>
            <person name="Sanders I.R."/>
            <person name="Stajich J.E."/>
            <person name="Tunlid A."/>
            <person name="Tuskan G."/>
            <person name="Grigoriev I.V."/>
        </authorList>
    </citation>
    <scope>NUCLEOTIDE SEQUENCE [LARGE SCALE GENOMIC DNA]</scope>
    <source>
        <strain evidence="11">S238N-H82 / ATCC MYA-4686</strain>
    </source>
</reference>
<dbReference type="EMBL" id="DS547095">
    <property type="protein sequence ID" value="EDR11842.1"/>
    <property type="molecule type" value="Genomic_DNA"/>
</dbReference>
<evidence type="ECO:0000256" key="5">
    <source>
        <dbReference type="ARBA" id="ARBA00022777"/>
    </source>
</evidence>
<evidence type="ECO:0000313" key="11">
    <source>
        <dbReference type="Proteomes" id="UP000001194"/>
    </source>
</evidence>
<dbReference type="SMART" id="SM00220">
    <property type="entry name" value="S_TKc"/>
    <property type="match status" value="1"/>
</dbReference>
<evidence type="ECO:0000256" key="4">
    <source>
        <dbReference type="ARBA" id="ARBA00022741"/>
    </source>
</evidence>
<dbReference type="GO" id="GO:0004674">
    <property type="term" value="F:protein serine/threonine kinase activity"/>
    <property type="evidence" value="ECO:0007669"/>
    <property type="project" value="UniProtKB-KW"/>
</dbReference>
<dbReference type="GO" id="GO:0005524">
    <property type="term" value="F:ATP binding"/>
    <property type="evidence" value="ECO:0007669"/>
    <property type="project" value="UniProtKB-KW"/>
</dbReference>
<evidence type="ECO:0000256" key="7">
    <source>
        <dbReference type="ARBA" id="ARBA00047899"/>
    </source>
</evidence>
<keyword evidence="6" id="KW-0067">ATP-binding</keyword>
<evidence type="ECO:0000256" key="8">
    <source>
        <dbReference type="ARBA" id="ARBA00048679"/>
    </source>
</evidence>
<evidence type="ECO:0000259" key="9">
    <source>
        <dbReference type="PROSITE" id="PS50011"/>
    </source>
</evidence>
<dbReference type="InterPro" id="IPR008271">
    <property type="entry name" value="Ser/Thr_kinase_AS"/>
</dbReference>
<sequence>MFVVATSLRTALRKSPHCKLVLSPLSQFCAPHFTFMSTSLAPNVKRPFDESSTSVRINDKEDGEEFVCDEEPHMLSPEQGFGYYPIALGQKLGEGKLEIVRKLGWAGYSSVWLARTLGHVRNAYPANYVAVKVLTVNATVGVLDGLLVEANSLRTIKSANPNHPGYRHCLHLYDATYDTSYHGPHICLVTNVLGANVNSLRRSQPNGQGVIRVAVTKRIIKQTLLALDYLHSQCNLVHTDLKPDNTLIYIDHEDAAVTRFLEETPSATYEPRIEPDLSPSPIITVKSQPLPNFGLREDASNLNICLIDYGHATPAQEHILKQVQPTLLRAPEVILGHPWSTPVDIWSLGCLVFEYLTGVVLFKLWDSSFMSLEDVHLQRILEHIGPFPSSFLQACQRRPDFFDEQGSLLRVHNLFPQAIEICLRAYKVMDEKEIAPAAIFIRKCLTIDPRIRPTASELLDDKWLKDVGEASTRTL</sequence>
<dbReference type="GeneID" id="6073077"/>
<dbReference type="PROSITE" id="PS50011">
    <property type="entry name" value="PROTEIN_KINASE_DOM"/>
    <property type="match status" value="1"/>
</dbReference>
<accession>B0D0L1</accession>
<organism evidence="11">
    <name type="scientific">Laccaria bicolor (strain S238N-H82 / ATCC MYA-4686)</name>
    <name type="common">Bicoloured deceiver</name>
    <name type="synonym">Laccaria laccata var. bicolor</name>
    <dbReference type="NCBI Taxonomy" id="486041"/>
    <lineage>
        <taxon>Eukaryota</taxon>
        <taxon>Fungi</taxon>
        <taxon>Dikarya</taxon>
        <taxon>Basidiomycota</taxon>
        <taxon>Agaricomycotina</taxon>
        <taxon>Agaricomycetes</taxon>
        <taxon>Agaricomycetidae</taxon>
        <taxon>Agaricales</taxon>
        <taxon>Agaricineae</taxon>
        <taxon>Hydnangiaceae</taxon>
        <taxon>Laccaria</taxon>
    </lineage>
</organism>
<evidence type="ECO:0000256" key="1">
    <source>
        <dbReference type="ARBA" id="ARBA00012513"/>
    </source>
</evidence>
<dbReference type="PANTHER" id="PTHR47634:SF9">
    <property type="entry name" value="PROTEIN KINASE DOMAIN-CONTAINING PROTEIN-RELATED"/>
    <property type="match status" value="1"/>
</dbReference>
<dbReference type="PANTHER" id="PTHR47634">
    <property type="entry name" value="PROTEIN KINASE DOMAIN-CONTAINING PROTEIN-RELATED"/>
    <property type="match status" value="1"/>
</dbReference>
<evidence type="ECO:0000256" key="6">
    <source>
        <dbReference type="ARBA" id="ARBA00022840"/>
    </source>
</evidence>
<dbReference type="Gene3D" id="3.30.200.20">
    <property type="entry name" value="Phosphorylase Kinase, domain 1"/>
    <property type="match status" value="1"/>
</dbReference>
<dbReference type="GO" id="GO:0005634">
    <property type="term" value="C:nucleus"/>
    <property type="evidence" value="ECO:0007669"/>
    <property type="project" value="TreeGrafter"/>
</dbReference>
<dbReference type="KEGG" id="lbc:LACBIDRAFT_293078"/>
<dbReference type="Proteomes" id="UP000001194">
    <property type="component" value="Unassembled WGS sequence"/>
</dbReference>
<dbReference type="OrthoDB" id="5979581at2759"/>
<dbReference type="HOGENOM" id="CLU_000288_81_13_1"/>
<dbReference type="RefSeq" id="XP_001877739.1">
    <property type="nucleotide sequence ID" value="XM_001877704.1"/>
</dbReference>
<dbReference type="PROSITE" id="PS00108">
    <property type="entry name" value="PROTEIN_KINASE_ST"/>
    <property type="match status" value="1"/>
</dbReference>
<keyword evidence="4" id="KW-0547">Nucleotide-binding</keyword>
<keyword evidence="3" id="KW-0808">Transferase</keyword>
<protein>
    <recommendedName>
        <fullName evidence="1">non-specific serine/threonine protein kinase</fullName>
        <ecNumber evidence="1">2.7.11.1</ecNumber>
    </recommendedName>
</protein>
<gene>
    <name evidence="10" type="ORF">LACBIDRAFT_293078</name>
</gene>
<evidence type="ECO:0000256" key="2">
    <source>
        <dbReference type="ARBA" id="ARBA00022527"/>
    </source>
</evidence>
<name>B0D0L1_LACBS</name>
<comment type="catalytic activity">
    <reaction evidence="8">
        <text>L-seryl-[protein] + ATP = O-phospho-L-seryl-[protein] + ADP + H(+)</text>
        <dbReference type="Rhea" id="RHEA:17989"/>
        <dbReference type="Rhea" id="RHEA-COMP:9863"/>
        <dbReference type="Rhea" id="RHEA-COMP:11604"/>
        <dbReference type="ChEBI" id="CHEBI:15378"/>
        <dbReference type="ChEBI" id="CHEBI:29999"/>
        <dbReference type="ChEBI" id="CHEBI:30616"/>
        <dbReference type="ChEBI" id="CHEBI:83421"/>
        <dbReference type="ChEBI" id="CHEBI:456216"/>
        <dbReference type="EC" id="2.7.11.1"/>
    </reaction>
</comment>
<feature type="domain" description="Protein kinase" evidence="9">
    <location>
        <begin position="97"/>
        <end position="464"/>
    </location>
</feature>
<dbReference type="GO" id="GO:0050684">
    <property type="term" value="P:regulation of mRNA processing"/>
    <property type="evidence" value="ECO:0007669"/>
    <property type="project" value="TreeGrafter"/>
</dbReference>
<dbReference type="STRING" id="486041.B0D0L1"/>
<keyword evidence="5" id="KW-0418">Kinase</keyword>
<dbReference type="SUPFAM" id="SSF56112">
    <property type="entry name" value="Protein kinase-like (PK-like)"/>
    <property type="match status" value="1"/>
</dbReference>
<evidence type="ECO:0000313" key="10">
    <source>
        <dbReference type="EMBL" id="EDR11842.1"/>
    </source>
</evidence>
<keyword evidence="2" id="KW-0723">Serine/threonine-protein kinase</keyword>
<dbReference type="InterPro" id="IPR051334">
    <property type="entry name" value="SRPK"/>
</dbReference>
<dbReference type="InterPro" id="IPR000719">
    <property type="entry name" value="Prot_kinase_dom"/>
</dbReference>
<dbReference type="InParanoid" id="B0D0L1"/>
<dbReference type="EC" id="2.7.11.1" evidence="1"/>
<proteinExistence type="predicted"/>
<comment type="catalytic activity">
    <reaction evidence="7">
        <text>L-threonyl-[protein] + ATP = O-phospho-L-threonyl-[protein] + ADP + H(+)</text>
        <dbReference type="Rhea" id="RHEA:46608"/>
        <dbReference type="Rhea" id="RHEA-COMP:11060"/>
        <dbReference type="Rhea" id="RHEA-COMP:11605"/>
        <dbReference type="ChEBI" id="CHEBI:15378"/>
        <dbReference type="ChEBI" id="CHEBI:30013"/>
        <dbReference type="ChEBI" id="CHEBI:30616"/>
        <dbReference type="ChEBI" id="CHEBI:61977"/>
        <dbReference type="ChEBI" id="CHEBI:456216"/>
        <dbReference type="EC" id="2.7.11.1"/>
    </reaction>
</comment>